<dbReference type="Proteomes" id="UP000001116">
    <property type="component" value="Chromosome"/>
</dbReference>
<name>A6WAG9_KINRD</name>
<gene>
    <name evidence="1" type="ordered locus">Krad_2327</name>
</gene>
<dbReference type="AlphaFoldDB" id="A6WAG9"/>
<accession>A6WAG9</accession>
<organism evidence="1 2">
    <name type="scientific">Kineococcus radiotolerans (strain ATCC BAA-149 / DSM 14245 / SRS30216)</name>
    <dbReference type="NCBI Taxonomy" id="266940"/>
    <lineage>
        <taxon>Bacteria</taxon>
        <taxon>Bacillati</taxon>
        <taxon>Actinomycetota</taxon>
        <taxon>Actinomycetes</taxon>
        <taxon>Kineosporiales</taxon>
        <taxon>Kineosporiaceae</taxon>
        <taxon>Kineococcus</taxon>
    </lineage>
</organism>
<dbReference type="EMBL" id="CP000750">
    <property type="protein sequence ID" value="ABS03808.1"/>
    <property type="molecule type" value="Genomic_DNA"/>
</dbReference>
<reference evidence="2" key="1">
    <citation type="journal article" date="2008" name="PLoS ONE">
        <title>Survival in nuclear waste, extreme resistance, and potential applications gleaned from the genome sequence of Kineococcus radiotolerans SRS30216.</title>
        <authorList>
            <person name="Bagwell C.E."/>
            <person name="Bhat S."/>
            <person name="Hawkins G.M."/>
            <person name="Smith B.W."/>
            <person name="Biswas T."/>
            <person name="Hoover T.R."/>
            <person name="Saunders E."/>
            <person name="Han C.S."/>
            <person name="Tsodikov O.V."/>
            <person name="Shimkets L.J."/>
        </authorList>
    </citation>
    <scope>NUCLEOTIDE SEQUENCE [LARGE SCALE GENOMIC DNA]</scope>
    <source>
        <strain evidence="2">ATCC BAA-149 / DSM 14245 / SRS30216</strain>
    </source>
</reference>
<proteinExistence type="predicted"/>
<sequence length="177" mass="18945">MLRAPTVVSGPAARCVHAPIPMPIPIPTSIPLPRSVRSRPHDEQTLAMSRSAIDQAMVTAMVTSAAERAAECHPRFADVVRAELTLLHEQLLRASRSVSTGDAATSAPPSAQGWQDYVNALDRGLSELQVEIDRAAERPGADHMQGRAVMTLRCRALALLTRPQIGGGAEREASGDR</sequence>
<dbReference type="KEGG" id="kra:Krad_2327"/>
<protein>
    <submittedName>
        <fullName evidence="1">Uncharacterized protein</fullName>
    </submittedName>
</protein>
<evidence type="ECO:0000313" key="2">
    <source>
        <dbReference type="Proteomes" id="UP000001116"/>
    </source>
</evidence>
<keyword evidence="2" id="KW-1185">Reference proteome</keyword>
<evidence type="ECO:0000313" key="1">
    <source>
        <dbReference type="EMBL" id="ABS03808.1"/>
    </source>
</evidence>
<dbReference type="HOGENOM" id="CLU_1515959_0_0_11"/>